<reference evidence="4" key="1">
    <citation type="submission" date="2017-07" db="EMBL/GenBank/DDBJ databases">
        <title>Taro Niue Genome Assembly and Annotation.</title>
        <authorList>
            <person name="Atibalentja N."/>
            <person name="Keating K."/>
            <person name="Fields C.J."/>
        </authorList>
    </citation>
    <scope>NUCLEOTIDE SEQUENCE</scope>
    <source>
        <strain evidence="4">Niue_2</strain>
        <tissue evidence="4">Leaf</tissue>
    </source>
</reference>
<feature type="domain" description="EF-hand" evidence="3">
    <location>
        <begin position="7"/>
        <end position="42"/>
    </location>
</feature>
<name>A0A843VQU0_COLES</name>
<dbReference type="InterPro" id="IPR052266">
    <property type="entry name" value="Miro-EF-hand_domain"/>
</dbReference>
<keyword evidence="5" id="KW-1185">Reference proteome</keyword>
<evidence type="ECO:0000259" key="3">
    <source>
        <dbReference type="PROSITE" id="PS50222"/>
    </source>
</evidence>
<protein>
    <recommendedName>
        <fullName evidence="3">EF-hand domain-containing protein</fullName>
    </recommendedName>
</protein>
<dbReference type="Pfam" id="PF08355">
    <property type="entry name" value="EF_assoc_1"/>
    <property type="match status" value="1"/>
</dbReference>
<comment type="caution">
    <text evidence="4">The sequence shown here is derived from an EMBL/GenBank/DDBJ whole genome shotgun (WGS) entry which is preliminary data.</text>
</comment>
<dbReference type="AlphaFoldDB" id="A0A843VQU0"/>
<dbReference type="SUPFAM" id="SSF52540">
    <property type="entry name" value="P-loop containing nucleoside triphosphate hydrolases"/>
    <property type="match status" value="1"/>
</dbReference>
<feature type="non-terminal residue" evidence="4">
    <location>
        <position position="1"/>
    </location>
</feature>
<dbReference type="Gene3D" id="1.10.238.10">
    <property type="entry name" value="EF-hand"/>
    <property type="match status" value="1"/>
</dbReference>
<evidence type="ECO:0000313" key="5">
    <source>
        <dbReference type="Proteomes" id="UP000652761"/>
    </source>
</evidence>
<dbReference type="EMBL" id="NMUH01001794">
    <property type="protein sequence ID" value="MQL95444.1"/>
    <property type="molecule type" value="Genomic_DNA"/>
</dbReference>
<keyword evidence="2" id="KW-0677">Repeat</keyword>
<proteinExistence type="predicted"/>
<dbReference type="GO" id="GO:0005509">
    <property type="term" value="F:calcium ion binding"/>
    <property type="evidence" value="ECO:0007669"/>
    <property type="project" value="InterPro"/>
</dbReference>
<dbReference type="PANTHER" id="PTHR46819:SF1">
    <property type="entry name" value="EF-HAND CALCIUM-BINDING DOMAIN-CONTAINING PROTEIN 7"/>
    <property type="match status" value="1"/>
</dbReference>
<accession>A0A843VQU0</accession>
<evidence type="ECO:0000313" key="4">
    <source>
        <dbReference type="EMBL" id="MQL95444.1"/>
    </source>
</evidence>
<dbReference type="InterPro" id="IPR002048">
    <property type="entry name" value="EF_hand_dom"/>
</dbReference>
<keyword evidence="1" id="KW-0479">Metal-binding</keyword>
<evidence type="ECO:0000256" key="1">
    <source>
        <dbReference type="ARBA" id="ARBA00022723"/>
    </source>
</evidence>
<gene>
    <name evidence="4" type="ORF">Taro_028117</name>
</gene>
<dbReference type="PANTHER" id="PTHR46819">
    <property type="entry name" value="EF-HAND CALCIUM-BINDING DOMAIN-CONTAINING PROTEIN 7"/>
    <property type="match status" value="1"/>
</dbReference>
<evidence type="ECO:0000256" key="2">
    <source>
        <dbReference type="ARBA" id="ARBA00022737"/>
    </source>
</evidence>
<dbReference type="Pfam" id="PF13405">
    <property type="entry name" value="EF-hand_6"/>
    <property type="match status" value="1"/>
</dbReference>
<dbReference type="InterPro" id="IPR013566">
    <property type="entry name" value="EF_hand_assoc_1"/>
</dbReference>
<organism evidence="4 5">
    <name type="scientific">Colocasia esculenta</name>
    <name type="common">Wild taro</name>
    <name type="synonym">Arum esculentum</name>
    <dbReference type="NCBI Taxonomy" id="4460"/>
    <lineage>
        <taxon>Eukaryota</taxon>
        <taxon>Viridiplantae</taxon>
        <taxon>Streptophyta</taxon>
        <taxon>Embryophyta</taxon>
        <taxon>Tracheophyta</taxon>
        <taxon>Spermatophyta</taxon>
        <taxon>Magnoliopsida</taxon>
        <taxon>Liliopsida</taxon>
        <taxon>Araceae</taxon>
        <taxon>Aroideae</taxon>
        <taxon>Colocasieae</taxon>
        <taxon>Colocasia</taxon>
    </lineage>
</organism>
<sequence>SVELTNAAVEFLKEIFHVFDTDNDGSLRPEELDDLFSTAPERPWAEAPYNDAAERNVLGGLSLEGFLSEWTLMTLLDPASGLANLIYIGYTGDPASAFQITRRRRSDRKKQKSQRNVFQCFVFGPKNVGKSTLLNSLIMRKFIMQPLDT</sequence>
<dbReference type="PROSITE" id="PS50222">
    <property type="entry name" value="EF_HAND_2"/>
    <property type="match status" value="1"/>
</dbReference>
<dbReference type="OrthoDB" id="1916857at2759"/>
<dbReference type="InterPro" id="IPR011992">
    <property type="entry name" value="EF-hand-dom_pair"/>
</dbReference>
<dbReference type="SUPFAM" id="SSF47473">
    <property type="entry name" value="EF-hand"/>
    <property type="match status" value="1"/>
</dbReference>
<dbReference type="InterPro" id="IPR027417">
    <property type="entry name" value="P-loop_NTPase"/>
</dbReference>
<dbReference type="Proteomes" id="UP000652761">
    <property type="component" value="Unassembled WGS sequence"/>
</dbReference>